<name>G9WUY7_9FIRM</name>
<dbReference type="HOGENOM" id="CLU_098869_0_0_9"/>
<accession>G9WUY7</accession>
<proteinExistence type="predicted"/>
<keyword evidence="1" id="KW-0472">Membrane</keyword>
<dbReference type="AlphaFoldDB" id="G9WUY7"/>
<sequence length="223" mass="24960">MRQKEKNLLFGHIILLLLELIVVLSAFSEDGFTTLRYYTTDSNLLCGIASLLYLLWKLPALNREGKGVVSRYFQNKDGGTTELSAARNGISLLRFISTVCLMVTFVVVLLVLGPEQGYAHEFLEGRKIFSHLICPFLSLLLLLFEEGDIPLKWVSYALFTTLAYAIPLILLNALGLVSGPYSFLKIREQSLGKTVFWIVTILSGNALLALGALFLRRIKNRKS</sequence>
<feature type="transmembrane region" description="Helical" evidence="1">
    <location>
        <begin position="36"/>
        <end position="56"/>
    </location>
</feature>
<dbReference type="RefSeq" id="WP_009536586.1">
    <property type="nucleotide sequence ID" value="NZ_JH414504.1"/>
</dbReference>
<protein>
    <submittedName>
        <fullName evidence="2">Uncharacterized protein</fullName>
    </submittedName>
</protein>
<keyword evidence="3" id="KW-1185">Reference proteome</keyword>
<evidence type="ECO:0000313" key="3">
    <source>
        <dbReference type="Proteomes" id="UP000003527"/>
    </source>
</evidence>
<organism evidence="2 3">
    <name type="scientific">Oribacterium asaccharolyticum ACB7</name>
    <dbReference type="NCBI Taxonomy" id="796944"/>
    <lineage>
        <taxon>Bacteria</taxon>
        <taxon>Bacillati</taxon>
        <taxon>Bacillota</taxon>
        <taxon>Clostridia</taxon>
        <taxon>Lachnospirales</taxon>
        <taxon>Lachnospiraceae</taxon>
        <taxon>Oribacterium</taxon>
    </lineage>
</organism>
<reference evidence="2 3" key="1">
    <citation type="submission" date="2011-08" db="EMBL/GenBank/DDBJ databases">
        <title>The Genome Sequence of Oribacterium sp. ACB7.</title>
        <authorList>
            <consortium name="The Broad Institute Genome Sequencing Platform"/>
            <person name="Earl A."/>
            <person name="Ward D."/>
            <person name="Feldgarden M."/>
            <person name="Gevers D."/>
            <person name="Sizova M."/>
            <person name="Hazen A."/>
            <person name="Epstein S."/>
            <person name="Young S.K."/>
            <person name="Zeng Q."/>
            <person name="Gargeya S."/>
            <person name="Fitzgerald M."/>
            <person name="Haas B."/>
            <person name="Abouelleil A."/>
            <person name="Alvarado L."/>
            <person name="Arachchi H.M."/>
            <person name="Berlin A."/>
            <person name="Brown A."/>
            <person name="Chapman S.B."/>
            <person name="Chen Z."/>
            <person name="Dunbar C."/>
            <person name="Freedman E."/>
            <person name="Gearin G."/>
            <person name="Gellesch M."/>
            <person name="Goldberg J."/>
            <person name="Griggs A."/>
            <person name="Gujja S."/>
            <person name="Heiman D."/>
            <person name="Howarth C."/>
            <person name="Larson L."/>
            <person name="Lui A."/>
            <person name="MacDonald P.J.P."/>
            <person name="Montmayeur A."/>
            <person name="Murphy C."/>
            <person name="Neiman D."/>
            <person name="Pearson M."/>
            <person name="Priest M."/>
            <person name="Roberts A."/>
            <person name="Saif S."/>
            <person name="Shea T."/>
            <person name="Shenoy N."/>
            <person name="Sisk P."/>
            <person name="Stolte C."/>
            <person name="Sykes S."/>
            <person name="Wortman J."/>
            <person name="Nusbaum C."/>
            <person name="Birren B."/>
        </authorList>
    </citation>
    <scope>NUCLEOTIDE SEQUENCE [LARGE SCALE GENOMIC DNA]</scope>
    <source>
        <strain evidence="2 3">ACB7</strain>
    </source>
</reference>
<comment type="caution">
    <text evidence="2">The sequence shown here is derived from an EMBL/GenBank/DDBJ whole genome shotgun (WGS) entry which is preliminary data.</text>
</comment>
<dbReference type="PATRIC" id="fig|796944.3.peg.1439"/>
<keyword evidence="1" id="KW-1133">Transmembrane helix</keyword>
<dbReference type="EMBL" id="AFZD01000017">
    <property type="protein sequence ID" value="EHL11388.1"/>
    <property type="molecule type" value="Genomic_DNA"/>
</dbReference>
<feature type="transmembrane region" description="Helical" evidence="1">
    <location>
        <begin position="92"/>
        <end position="113"/>
    </location>
</feature>
<feature type="transmembrane region" description="Helical" evidence="1">
    <location>
        <begin position="128"/>
        <end position="144"/>
    </location>
</feature>
<gene>
    <name evidence="2" type="ORF">HMPREF9624_00721</name>
</gene>
<keyword evidence="1" id="KW-0812">Transmembrane</keyword>
<dbReference type="Proteomes" id="UP000003527">
    <property type="component" value="Unassembled WGS sequence"/>
</dbReference>
<feature type="transmembrane region" description="Helical" evidence="1">
    <location>
        <begin position="156"/>
        <end position="175"/>
    </location>
</feature>
<feature type="transmembrane region" description="Helical" evidence="1">
    <location>
        <begin position="195"/>
        <end position="215"/>
    </location>
</feature>
<evidence type="ECO:0000313" key="2">
    <source>
        <dbReference type="EMBL" id="EHL11388.1"/>
    </source>
</evidence>
<evidence type="ECO:0000256" key="1">
    <source>
        <dbReference type="SAM" id="Phobius"/>
    </source>
</evidence>